<dbReference type="AlphaFoldDB" id="A0AA96REU5"/>
<gene>
    <name evidence="2" type="ORF">MJA45_07325</name>
</gene>
<dbReference type="SUPFAM" id="SSF56219">
    <property type="entry name" value="DNase I-like"/>
    <property type="match status" value="1"/>
</dbReference>
<keyword evidence="3" id="KW-1185">Reference proteome</keyword>
<dbReference type="PANTHER" id="PTHR14859:SF15">
    <property type="entry name" value="ENDONUCLEASE_EXONUCLEASE_PHOSPHATASE DOMAIN-CONTAINING PROTEIN"/>
    <property type="match status" value="1"/>
</dbReference>
<dbReference type="EMBL" id="CP130318">
    <property type="protein sequence ID" value="WNQ12835.1"/>
    <property type="molecule type" value="Genomic_DNA"/>
</dbReference>
<keyword evidence="2" id="KW-0378">Hydrolase</keyword>
<reference evidence="2 3" key="1">
    <citation type="submission" date="2022-02" db="EMBL/GenBank/DDBJ databases">
        <title>Paenibacillus sp. MBLB1776 Whole Genome Shotgun Sequencing.</title>
        <authorList>
            <person name="Hwang C.Y."/>
            <person name="Cho E.-S."/>
            <person name="Seo M.-J."/>
        </authorList>
    </citation>
    <scope>NUCLEOTIDE SEQUENCE [LARGE SCALE GENOMIC DNA]</scope>
    <source>
        <strain evidence="2 3">MBLB1776</strain>
    </source>
</reference>
<dbReference type="InterPro" id="IPR005135">
    <property type="entry name" value="Endo/exonuclease/phosphatase"/>
</dbReference>
<dbReference type="InterPro" id="IPR036691">
    <property type="entry name" value="Endo/exonu/phosph_ase_sf"/>
</dbReference>
<dbReference type="GO" id="GO:0006506">
    <property type="term" value="P:GPI anchor biosynthetic process"/>
    <property type="evidence" value="ECO:0007669"/>
    <property type="project" value="TreeGrafter"/>
</dbReference>
<feature type="domain" description="Endonuclease/exonuclease/phosphatase" evidence="1">
    <location>
        <begin position="6"/>
        <end position="213"/>
    </location>
</feature>
<sequence length="226" mass="25536">MHLKIMTFNIHRAEGMDGRTDLGRIAEVIRRSGADVAALQEVDRYQPRSGWKDQIKLLARELGMQSAFAPSLNLRFLQYGNGLLSRFPILEQSFSFMPGLTERRSVLKVRLSVEGRELTVVNTHLGVAERERRKQVPLLMRSLEEVKGPAVLLGDFNMGAGNRLMKPIEEHWAKVHLQRQMKTLVYGGEIDHVLVTPGITAKAWVTETDASDHYPVTAEMVVHRQG</sequence>
<dbReference type="Proteomes" id="UP001305702">
    <property type="component" value="Chromosome"/>
</dbReference>
<keyword evidence="2" id="KW-0255">Endonuclease</keyword>
<dbReference type="PANTHER" id="PTHR14859">
    <property type="entry name" value="CALCOFLUOR WHITE HYPERSENSITIVE PROTEIN PRECURSOR"/>
    <property type="match status" value="1"/>
</dbReference>
<name>A0AA96REU5_9BACL</name>
<evidence type="ECO:0000313" key="2">
    <source>
        <dbReference type="EMBL" id="WNQ12835.1"/>
    </source>
</evidence>
<protein>
    <submittedName>
        <fullName evidence="2">Endonuclease/exonuclease/phosphatase family protein</fullName>
    </submittedName>
</protein>
<dbReference type="KEGG" id="paun:MJA45_07325"/>
<dbReference type="GO" id="GO:0016020">
    <property type="term" value="C:membrane"/>
    <property type="evidence" value="ECO:0007669"/>
    <property type="project" value="GOC"/>
</dbReference>
<dbReference type="GO" id="GO:0004519">
    <property type="term" value="F:endonuclease activity"/>
    <property type="evidence" value="ECO:0007669"/>
    <property type="project" value="UniProtKB-KW"/>
</dbReference>
<evidence type="ECO:0000259" key="1">
    <source>
        <dbReference type="Pfam" id="PF03372"/>
    </source>
</evidence>
<dbReference type="RefSeq" id="WP_315606614.1">
    <property type="nucleotide sequence ID" value="NZ_CP130318.1"/>
</dbReference>
<dbReference type="Gene3D" id="3.60.10.10">
    <property type="entry name" value="Endonuclease/exonuclease/phosphatase"/>
    <property type="match status" value="1"/>
</dbReference>
<proteinExistence type="predicted"/>
<accession>A0AA96REU5</accession>
<dbReference type="InterPro" id="IPR051916">
    <property type="entry name" value="GPI-anchor_lipid_remodeler"/>
</dbReference>
<evidence type="ECO:0000313" key="3">
    <source>
        <dbReference type="Proteomes" id="UP001305702"/>
    </source>
</evidence>
<keyword evidence="2" id="KW-0540">Nuclease</keyword>
<organism evidence="2 3">
    <name type="scientific">Paenibacillus aurantius</name>
    <dbReference type="NCBI Taxonomy" id="2918900"/>
    <lineage>
        <taxon>Bacteria</taxon>
        <taxon>Bacillati</taxon>
        <taxon>Bacillota</taxon>
        <taxon>Bacilli</taxon>
        <taxon>Bacillales</taxon>
        <taxon>Paenibacillaceae</taxon>
        <taxon>Paenibacillus</taxon>
    </lineage>
</organism>
<dbReference type="Pfam" id="PF03372">
    <property type="entry name" value="Exo_endo_phos"/>
    <property type="match status" value="1"/>
</dbReference>